<dbReference type="InterPro" id="IPR011518">
    <property type="entry name" value="Transposase_36"/>
</dbReference>
<proteinExistence type="predicted"/>
<reference evidence="1 2" key="1">
    <citation type="submission" date="2016-10" db="EMBL/GenBank/DDBJ databases">
        <title>Comparative genomics uncovers the prolific and rare metabolic potential of the cyanobacterial genus Moorea.</title>
        <authorList>
            <person name="Leao T."/>
            <person name="Castelao G."/>
            <person name="Korobeynikov A."/>
            <person name="Monroe E.A."/>
            <person name="Podell S."/>
            <person name="Glukhov E."/>
            <person name="Allen E."/>
            <person name="Gerwick W.H."/>
            <person name="Gerwick L."/>
        </authorList>
    </citation>
    <scope>NUCLEOTIDE SEQUENCE [LARGE SCALE GENOMIC DNA]</scope>
    <source>
        <strain evidence="1 2">PNG5-198</strain>
    </source>
</reference>
<evidence type="ECO:0000313" key="2">
    <source>
        <dbReference type="Proteomes" id="UP000186657"/>
    </source>
</evidence>
<accession>A0A1U7NB15</accession>
<organism evidence="1 2">
    <name type="scientific">Moorena bouillonii PNG</name>
    <dbReference type="NCBI Taxonomy" id="568701"/>
    <lineage>
        <taxon>Bacteria</taxon>
        <taxon>Bacillati</taxon>
        <taxon>Cyanobacteriota</taxon>
        <taxon>Cyanophyceae</taxon>
        <taxon>Coleofasciculales</taxon>
        <taxon>Coleofasciculaceae</taxon>
        <taxon>Moorena</taxon>
    </lineage>
</organism>
<comment type="caution">
    <text evidence="1">The sequence shown here is derived from an EMBL/GenBank/DDBJ whole genome shotgun (WGS) entry which is preliminary data.</text>
</comment>
<dbReference type="Proteomes" id="UP000186657">
    <property type="component" value="Unassembled WGS sequence"/>
</dbReference>
<protein>
    <submittedName>
        <fullName evidence="1">Transposase</fullName>
    </submittedName>
</protein>
<name>A0A1U7NB15_9CYAN</name>
<sequence length="85" mass="9538">MKENVFRENQRDYHNPKSLRISIVSIAKVKVGNLSRGGKARTLEAKQADDHDTEWTSVMTPFGILITLTDQLSIYMGQSALTSDL</sequence>
<dbReference type="EMBL" id="MKZS01000001">
    <property type="protein sequence ID" value="OLT63138.1"/>
    <property type="molecule type" value="Genomic_DNA"/>
</dbReference>
<dbReference type="Pfam" id="PF07592">
    <property type="entry name" value="DDE_Tnp_ISAZ013"/>
    <property type="match status" value="1"/>
</dbReference>
<gene>
    <name evidence="1" type="ORF">BJP37_06295</name>
</gene>
<dbReference type="AlphaFoldDB" id="A0A1U7NB15"/>
<evidence type="ECO:0000313" key="1">
    <source>
        <dbReference type="EMBL" id="OLT63138.1"/>
    </source>
</evidence>
<keyword evidence="2" id="KW-1185">Reference proteome</keyword>